<evidence type="ECO:0000259" key="1">
    <source>
        <dbReference type="Pfam" id="PF01402"/>
    </source>
</evidence>
<sequence length="72" mass="8174">MKALLDMETEQVEALSHICKRDGISRAEAIRRAIDYYAAHTLQAGSIDEHFGHFRGKPIDALGYVDSLRNDW</sequence>
<dbReference type="Proteomes" id="UP000006048">
    <property type="component" value="Chromosome"/>
</dbReference>
<reference evidence="2 3" key="1">
    <citation type="submission" date="2012-06" db="EMBL/GenBank/DDBJ databases">
        <title>The complete chromosome of genome of Turneriella parva DSM 21527.</title>
        <authorList>
            <consortium name="US DOE Joint Genome Institute (JGI-PGF)"/>
            <person name="Lucas S."/>
            <person name="Han J."/>
            <person name="Lapidus A."/>
            <person name="Bruce D."/>
            <person name="Goodwin L."/>
            <person name="Pitluck S."/>
            <person name="Peters L."/>
            <person name="Kyrpides N."/>
            <person name="Mavromatis K."/>
            <person name="Ivanova N."/>
            <person name="Mikhailova N."/>
            <person name="Chertkov O."/>
            <person name="Detter J.C."/>
            <person name="Tapia R."/>
            <person name="Han C."/>
            <person name="Land M."/>
            <person name="Hauser L."/>
            <person name="Markowitz V."/>
            <person name="Cheng J.-F."/>
            <person name="Hugenholtz P."/>
            <person name="Woyke T."/>
            <person name="Wu D."/>
            <person name="Gronow S."/>
            <person name="Wellnitz S."/>
            <person name="Brambilla E."/>
            <person name="Klenk H.-P."/>
            <person name="Eisen J.A."/>
        </authorList>
    </citation>
    <scope>NUCLEOTIDE SEQUENCE [LARGE SCALE GENOMIC DNA]</scope>
    <source>
        <strain evidence="3">ATCC BAA-1111 / DSM 21527 / NCTC 11395 / H</strain>
    </source>
</reference>
<dbReference type="GO" id="GO:0006355">
    <property type="term" value="P:regulation of DNA-templated transcription"/>
    <property type="evidence" value="ECO:0007669"/>
    <property type="project" value="InterPro"/>
</dbReference>
<dbReference type="Pfam" id="PF01402">
    <property type="entry name" value="RHH_1"/>
    <property type="match status" value="1"/>
</dbReference>
<dbReference type="RefSeq" id="WP_014803648.1">
    <property type="nucleotide sequence ID" value="NC_018020.1"/>
</dbReference>
<proteinExistence type="predicted"/>
<gene>
    <name evidence="2" type="ordered locus">Turpa_2502</name>
</gene>
<evidence type="ECO:0000313" key="2">
    <source>
        <dbReference type="EMBL" id="AFM13142.1"/>
    </source>
</evidence>
<dbReference type="InterPro" id="IPR002145">
    <property type="entry name" value="CopG"/>
</dbReference>
<evidence type="ECO:0000313" key="3">
    <source>
        <dbReference type="Proteomes" id="UP000006048"/>
    </source>
</evidence>
<dbReference type="EMBL" id="CP002959">
    <property type="protein sequence ID" value="AFM13142.1"/>
    <property type="molecule type" value="Genomic_DNA"/>
</dbReference>
<organism evidence="2 3">
    <name type="scientific">Turneriella parva (strain ATCC BAA-1111 / DSM 21527 / NCTC 11395 / H)</name>
    <name type="common">Leptospira parva</name>
    <dbReference type="NCBI Taxonomy" id="869212"/>
    <lineage>
        <taxon>Bacteria</taxon>
        <taxon>Pseudomonadati</taxon>
        <taxon>Spirochaetota</taxon>
        <taxon>Spirochaetia</taxon>
        <taxon>Leptospirales</taxon>
        <taxon>Leptospiraceae</taxon>
        <taxon>Turneriella</taxon>
    </lineage>
</organism>
<dbReference type="STRING" id="869212.Turpa_2502"/>
<protein>
    <recommendedName>
        <fullName evidence="1">Ribbon-helix-helix protein CopG domain-containing protein</fullName>
    </recommendedName>
</protein>
<dbReference type="AlphaFoldDB" id="I4B785"/>
<feature type="domain" description="Ribbon-helix-helix protein CopG" evidence="1">
    <location>
        <begin position="10"/>
        <end position="38"/>
    </location>
</feature>
<dbReference type="InterPro" id="IPR013321">
    <property type="entry name" value="Arc_rbn_hlx_hlx"/>
</dbReference>
<keyword evidence="3" id="KW-1185">Reference proteome</keyword>
<accession>I4B785</accession>
<name>I4B785_TURPD</name>
<dbReference type="KEGG" id="tpx:Turpa_2502"/>
<dbReference type="Gene3D" id="1.10.1220.10">
    <property type="entry name" value="Met repressor-like"/>
    <property type="match status" value="1"/>
</dbReference>
<dbReference type="HOGENOM" id="CLU_182089_2_0_12"/>
<dbReference type="OrthoDB" id="122681at2"/>